<evidence type="ECO:0000256" key="2">
    <source>
        <dbReference type="ARBA" id="ARBA00022432"/>
    </source>
</evidence>
<dbReference type="EC" id="5.4.2.11" evidence="5 6"/>
<comment type="similarity">
    <text evidence="1 5">Belongs to the phosphoglycerate mutase family. BPG-dependent PGAM subfamily.</text>
</comment>
<dbReference type="InterPro" id="IPR005952">
    <property type="entry name" value="Phosphogly_mut1"/>
</dbReference>
<feature type="binding site" evidence="5">
    <location>
        <begin position="21"/>
        <end position="22"/>
    </location>
    <ligand>
        <name>substrate</name>
    </ligand>
</feature>
<dbReference type="HAMAP" id="MF_01039">
    <property type="entry name" value="PGAM_GpmA"/>
    <property type="match status" value="1"/>
</dbReference>
<gene>
    <name evidence="5 7" type="primary">gpmA</name>
    <name evidence="7" type="ORF">MOX91_07935</name>
</gene>
<accession>A0ABU4WHR1</accession>
<dbReference type="EMBL" id="JALBUT010000009">
    <property type="protein sequence ID" value="MDX8416101.1"/>
    <property type="molecule type" value="Genomic_DNA"/>
</dbReference>
<name>A0ABU4WHR1_9BACT</name>
<dbReference type="PIRSF" id="PIRSF000709">
    <property type="entry name" value="6PFK_2-Ptase"/>
    <property type="match status" value="1"/>
</dbReference>
<sequence>MAKLILIRHGQSQWNLENRFTGWTDVPLTPLGEDEALRAGKALVKEGIVFDAAFTSLLSRAIKTLHILQEACSSCWIKENRSWRLNERHYGALQGLNKDETAEKYGAKQVKIWRRSYDVCPPALNKDDKRNPRFDIKYKNIDPRALPLGESLKDAIFRVIPYWQDNIAPVLLSGRNALVVAHGNSLRGLIKYLEGISDDAIANLEIPTGEPIIYDLDKSLNAVKSYKLQI</sequence>
<evidence type="ECO:0000256" key="5">
    <source>
        <dbReference type="HAMAP-Rule" id="MF_01039"/>
    </source>
</evidence>
<feature type="binding site" evidence="5">
    <location>
        <begin position="8"/>
        <end position="15"/>
    </location>
    <ligand>
        <name>substrate</name>
    </ligand>
</feature>
<feature type="binding site" evidence="5">
    <location>
        <begin position="87"/>
        <end position="90"/>
    </location>
    <ligand>
        <name>substrate</name>
    </ligand>
</feature>
<evidence type="ECO:0000256" key="6">
    <source>
        <dbReference type="RuleBase" id="RU004512"/>
    </source>
</evidence>
<dbReference type="InterPro" id="IPR001345">
    <property type="entry name" value="PG/BPGM_mutase_AS"/>
</dbReference>
<dbReference type="PANTHER" id="PTHR11931">
    <property type="entry name" value="PHOSPHOGLYCERATE MUTASE"/>
    <property type="match status" value="1"/>
</dbReference>
<dbReference type="InterPro" id="IPR013078">
    <property type="entry name" value="His_Pase_superF_clade-1"/>
</dbReference>
<comment type="catalytic activity">
    <reaction evidence="5 6">
        <text>(2R)-2-phosphoglycerate = (2R)-3-phosphoglycerate</text>
        <dbReference type="Rhea" id="RHEA:15901"/>
        <dbReference type="ChEBI" id="CHEBI:58272"/>
        <dbReference type="ChEBI" id="CHEBI:58289"/>
        <dbReference type="EC" id="5.4.2.11"/>
    </reaction>
</comment>
<comment type="caution">
    <text evidence="7">The sequence shown here is derived from an EMBL/GenBank/DDBJ whole genome shotgun (WGS) entry which is preliminary data.</text>
</comment>
<evidence type="ECO:0000256" key="3">
    <source>
        <dbReference type="ARBA" id="ARBA00023152"/>
    </source>
</evidence>
<dbReference type="Gene3D" id="3.40.50.1240">
    <property type="entry name" value="Phosphoglycerate mutase-like"/>
    <property type="match status" value="1"/>
</dbReference>
<keyword evidence="3 5" id="KW-0324">Glycolysis</keyword>
<dbReference type="RefSeq" id="WP_370397554.1">
    <property type="nucleotide sequence ID" value="NZ_JALBUT010000009.1"/>
</dbReference>
<feature type="site" description="Transition state stabilizer" evidence="5">
    <location>
        <position position="182"/>
    </location>
</feature>
<dbReference type="NCBIfam" id="NF010713">
    <property type="entry name" value="PRK14115.1"/>
    <property type="match status" value="1"/>
</dbReference>
<feature type="binding site" evidence="5">
    <location>
        <position position="98"/>
    </location>
    <ligand>
        <name>substrate</name>
    </ligand>
</feature>
<dbReference type="Proteomes" id="UP001275932">
    <property type="component" value="Unassembled WGS sequence"/>
</dbReference>
<evidence type="ECO:0000256" key="4">
    <source>
        <dbReference type="ARBA" id="ARBA00023235"/>
    </source>
</evidence>
<organism evidence="7 8">
    <name type="scientific">Intestinicryptomonas porci</name>
    <dbReference type="NCBI Taxonomy" id="2926320"/>
    <lineage>
        <taxon>Bacteria</taxon>
        <taxon>Pseudomonadati</taxon>
        <taxon>Verrucomicrobiota</taxon>
        <taxon>Opitutia</taxon>
        <taxon>Opitutales</taxon>
        <taxon>Intestinicryptomonaceae</taxon>
        <taxon>Intestinicryptomonas</taxon>
    </lineage>
</organism>
<dbReference type="NCBIfam" id="TIGR01258">
    <property type="entry name" value="pgm_1"/>
    <property type="match status" value="1"/>
</dbReference>
<dbReference type="InterPro" id="IPR029033">
    <property type="entry name" value="His_PPase_superfam"/>
</dbReference>
<evidence type="ECO:0000313" key="8">
    <source>
        <dbReference type="Proteomes" id="UP001275932"/>
    </source>
</evidence>
<keyword evidence="8" id="KW-1185">Reference proteome</keyword>
<feature type="binding site" evidence="5">
    <location>
        <begin position="114"/>
        <end position="115"/>
    </location>
    <ligand>
        <name>substrate</name>
    </ligand>
</feature>
<dbReference type="PROSITE" id="PS00175">
    <property type="entry name" value="PG_MUTASE"/>
    <property type="match status" value="1"/>
</dbReference>
<reference evidence="7 8" key="1">
    <citation type="submission" date="2022-03" db="EMBL/GenBank/DDBJ databases">
        <title>Novel taxa within the pig intestine.</title>
        <authorList>
            <person name="Wylensek D."/>
            <person name="Bishof K."/>
            <person name="Afrizal A."/>
            <person name="Clavel T."/>
        </authorList>
    </citation>
    <scope>NUCLEOTIDE SEQUENCE [LARGE SCALE GENOMIC DNA]</scope>
    <source>
        <strain evidence="7 8">CLA-KB-P66</strain>
    </source>
</reference>
<feature type="binding site" evidence="5">
    <location>
        <position position="60"/>
    </location>
    <ligand>
        <name>substrate</name>
    </ligand>
</feature>
<dbReference type="CDD" id="cd07067">
    <property type="entry name" value="HP_PGM_like"/>
    <property type="match status" value="1"/>
</dbReference>
<evidence type="ECO:0000313" key="7">
    <source>
        <dbReference type="EMBL" id="MDX8416101.1"/>
    </source>
</evidence>
<comment type="pathway">
    <text evidence="5 6">Carbohydrate degradation; glycolysis; pyruvate from D-glyceraldehyde 3-phosphate: step 3/5.</text>
</comment>
<feature type="binding site" evidence="5">
    <location>
        <begin position="183"/>
        <end position="184"/>
    </location>
    <ligand>
        <name>substrate</name>
    </ligand>
</feature>
<evidence type="ECO:0000256" key="1">
    <source>
        <dbReference type="ARBA" id="ARBA00006717"/>
    </source>
</evidence>
<dbReference type="Pfam" id="PF00300">
    <property type="entry name" value="His_Phos_1"/>
    <property type="match status" value="1"/>
</dbReference>
<keyword evidence="4 5" id="KW-0413">Isomerase</keyword>
<dbReference type="SMART" id="SM00855">
    <property type="entry name" value="PGAM"/>
    <property type="match status" value="1"/>
</dbReference>
<feature type="active site" description="Proton donor/acceptor" evidence="5">
    <location>
        <position position="87"/>
    </location>
</feature>
<keyword evidence="2 5" id="KW-0312">Gluconeogenesis</keyword>
<dbReference type="GO" id="GO:0004619">
    <property type="term" value="F:phosphoglycerate mutase activity"/>
    <property type="evidence" value="ECO:0007669"/>
    <property type="project" value="UniProtKB-EC"/>
</dbReference>
<feature type="active site" description="Tele-phosphohistidine intermediate" evidence="5">
    <location>
        <position position="9"/>
    </location>
</feature>
<proteinExistence type="inferred from homology"/>
<dbReference type="SUPFAM" id="SSF53254">
    <property type="entry name" value="Phosphoglycerate mutase-like"/>
    <property type="match status" value="1"/>
</dbReference>
<comment type="function">
    <text evidence="5 6">Catalyzes the interconversion of 2-phosphoglycerate and 3-phosphoglycerate.</text>
</comment>
<protein>
    <recommendedName>
        <fullName evidence="5 6">2,3-bisphosphoglycerate-dependent phosphoglycerate mutase</fullName>
        <shortName evidence="5">BPG-dependent PGAM</shortName>
        <shortName evidence="5">PGAM</shortName>
        <shortName evidence="5">Phosphoglyceromutase</shortName>
        <shortName evidence="5">dPGM</shortName>
        <ecNumber evidence="5 6">5.4.2.11</ecNumber>
    </recommendedName>
</protein>